<dbReference type="Proteomes" id="UP000838756">
    <property type="component" value="Unassembled WGS sequence"/>
</dbReference>
<comment type="caution">
    <text evidence="2">The sequence shown here is derived from an EMBL/GenBank/DDBJ whole genome shotgun (WGS) entry which is preliminary data.</text>
</comment>
<feature type="compositionally biased region" description="Basic and acidic residues" evidence="1">
    <location>
        <begin position="146"/>
        <end position="160"/>
    </location>
</feature>
<feature type="compositionally biased region" description="Low complexity" evidence="1">
    <location>
        <begin position="44"/>
        <end position="54"/>
    </location>
</feature>
<protein>
    <submittedName>
        <fullName evidence="2">Jg20880 protein</fullName>
    </submittedName>
</protein>
<dbReference type="AlphaFoldDB" id="A0A8S4QTP4"/>
<feature type="compositionally biased region" description="Polar residues" evidence="1">
    <location>
        <begin position="32"/>
        <end position="43"/>
    </location>
</feature>
<organism evidence="2 3">
    <name type="scientific">Pararge aegeria aegeria</name>
    <dbReference type="NCBI Taxonomy" id="348720"/>
    <lineage>
        <taxon>Eukaryota</taxon>
        <taxon>Metazoa</taxon>
        <taxon>Ecdysozoa</taxon>
        <taxon>Arthropoda</taxon>
        <taxon>Hexapoda</taxon>
        <taxon>Insecta</taxon>
        <taxon>Pterygota</taxon>
        <taxon>Neoptera</taxon>
        <taxon>Endopterygota</taxon>
        <taxon>Lepidoptera</taxon>
        <taxon>Glossata</taxon>
        <taxon>Ditrysia</taxon>
        <taxon>Papilionoidea</taxon>
        <taxon>Nymphalidae</taxon>
        <taxon>Satyrinae</taxon>
        <taxon>Satyrini</taxon>
        <taxon>Parargina</taxon>
        <taxon>Pararge</taxon>
    </lineage>
</organism>
<evidence type="ECO:0000313" key="3">
    <source>
        <dbReference type="Proteomes" id="UP000838756"/>
    </source>
</evidence>
<evidence type="ECO:0000313" key="2">
    <source>
        <dbReference type="EMBL" id="CAH2218343.1"/>
    </source>
</evidence>
<sequence length="168" mass="18939">MSRRHLRKVFGNSSNSTDIVVSDSEEYESDTPRTNSYAVLDNNSSESESESAAAVIEPPIAKSDIDEGKKKEKKKKNKQRRKSNKSQSGLVEDIDVLVREVNAVLGEPSCAVIPEKEPKQNKFETLFSINKKHLNSTNELDRFFGAEKKKHNQAKDKDTLRNQIAPYS</sequence>
<proteinExistence type="predicted"/>
<feature type="compositionally biased region" description="Basic residues" evidence="1">
    <location>
        <begin position="71"/>
        <end position="84"/>
    </location>
</feature>
<accession>A0A8S4QTP4</accession>
<keyword evidence="3" id="KW-1185">Reference proteome</keyword>
<dbReference type="EMBL" id="CAKXAJ010019436">
    <property type="protein sequence ID" value="CAH2218343.1"/>
    <property type="molecule type" value="Genomic_DNA"/>
</dbReference>
<feature type="region of interest" description="Disordered" evidence="1">
    <location>
        <begin position="1"/>
        <end position="91"/>
    </location>
</feature>
<feature type="non-terminal residue" evidence="2">
    <location>
        <position position="1"/>
    </location>
</feature>
<feature type="region of interest" description="Disordered" evidence="1">
    <location>
        <begin position="146"/>
        <end position="168"/>
    </location>
</feature>
<evidence type="ECO:0000256" key="1">
    <source>
        <dbReference type="SAM" id="MobiDB-lite"/>
    </source>
</evidence>
<reference evidence="2" key="1">
    <citation type="submission" date="2022-03" db="EMBL/GenBank/DDBJ databases">
        <authorList>
            <person name="Lindestad O."/>
        </authorList>
    </citation>
    <scope>NUCLEOTIDE SEQUENCE</scope>
</reference>
<name>A0A8S4QTP4_9NEOP</name>
<gene>
    <name evidence="2" type="primary">jg20880</name>
    <name evidence="2" type="ORF">PAEG_LOCUS6179</name>
</gene>